<dbReference type="EMBL" id="LAJX01000096">
    <property type="protein sequence ID" value="KJV06683.1"/>
    <property type="molecule type" value="Genomic_DNA"/>
</dbReference>
<name>A0A0F3IJI8_9GAMM</name>
<dbReference type="Proteomes" id="UP000033684">
    <property type="component" value="Unassembled WGS sequence"/>
</dbReference>
<evidence type="ECO:0000313" key="2">
    <source>
        <dbReference type="EMBL" id="KJV06683.1"/>
    </source>
</evidence>
<gene>
    <name evidence="2" type="ORF">VZ94_09790</name>
</gene>
<organism evidence="2 3">
    <name type="scientific">Methylocucumis oryzae</name>
    <dbReference type="NCBI Taxonomy" id="1632867"/>
    <lineage>
        <taxon>Bacteria</taxon>
        <taxon>Pseudomonadati</taxon>
        <taxon>Pseudomonadota</taxon>
        <taxon>Gammaproteobacteria</taxon>
        <taxon>Methylococcales</taxon>
        <taxon>Methylococcaceae</taxon>
        <taxon>Methylocucumis</taxon>
    </lineage>
</organism>
<keyword evidence="3" id="KW-1185">Reference proteome</keyword>
<keyword evidence="1" id="KW-0472">Membrane</keyword>
<sequence>MIQMIGISLALLNFIIIIRHFIRHLRMSDAKAEAARQENQDILDSVSEGLFLLDQNGVIGAGHSKSIEEIFKTTQLTGNRLLEVLKPLVPEKSVMGK</sequence>
<evidence type="ECO:0008006" key="4">
    <source>
        <dbReference type="Google" id="ProtNLM"/>
    </source>
</evidence>
<accession>A0A0F3IJI8</accession>
<dbReference type="AlphaFoldDB" id="A0A0F3IJI8"/>
<reference evidence="3" key="1">
    <citation type="submission" date="2015-03" db="EMBL/GenBank/DDBJ databases">
        <title>Draft genome sequence of a novel methanotroph (Sn10-6) isolated from flooded ricefield rhizosphere in India.</title>
        <authorList>
            <person name="Pandit P.S."/>
            <person name="Pore S.D."/>
            <person name="Arora P."/>
            <person name="Kapse N.G."/>
            <person name="Dhakephalkar P.K."/>
            <person name="Rahalkar M.C."/>
        </authorList>
    </citation>
    <scope>NUCLEOTIDE SEQUENCE [LARGE SCALE GENOMIC DNA]</scope>
    <source>
        <strain evidence="3">Sn10-6</strain>
    </source>
</reference>
<protein>
    <recommendedName>
        <fullName evidence="4">PAS domain-containing protein</fullName>
    </recommendedName>
</protein>
<comment type="caution">
    <text evidence="2">The sequence shown here is derived from an EMBL/GenBank/DDBJ whole genome shotgun (WGS) entry which is preliminary data.</text>
</comment>
<reference evidence="2 3" key="2">
    <citation type="journal article" date="2016" name="Microb. Ecol.">
        <title>Genome Characteristics of a Novel Type I Methanotroph (Sn10-6) Isolated from a Flooded Indian Rice Field.</title>
        <authorList>
            <person name="Rahalkar M.C."/>
            <person name="Pandit P.S."/>
            <person name="Dhakephalkar P.K."/>
            <person name="Pore S."/>
            <person name="Arora P."/>
            <person name="Kapse N."/>
        </authorList>
    </citation>
    <scope>NUCLEOTIDE SEQUENCE [LARGE SCALE GENOMIC DNA]</scope>
    <source>
        <strain evidence="2 3">Sn10-6</strain>
    </source>
</reference>
<keyword evidence="1" id="KW-1133">Transmembrane helix</keyword>
<evidence type="ECO:0000313" key="3">
    <source>
        <dbReference type="Proteomes" id="UP000033684"/>
    </source>
</evidence>
<proteinExistence type="predicted"/>
<evidence type="ECO:0000256" key="1">
    <source>
        <dbReference type="SAM" id="Phobius"/>
    </source>
</evidence>
<dbReference type="OrthoDB" id="9803176at2"/>
<feature type="transmembrane region" description="Helical" evidence="1">
    <location>
        <begin position="6"/>
        <end position="22"/>
    </location>
</feature>
<dbReference type="RefSeq" id="WP_045779089.1">
    <property type="nucleotide sequence ID" value="NZ_LAJX01000096.1"/>
</dbReference>
<keyword evidence="1" id="KW-0812">Transmembrane</keyword>